<dbReference type="Proteomes" id="UP000000814">
    <property type="component" value="Chromosome"/>
</dbReference>
<name>Q97K15_CLOAB</name>
<reference evidence="1 2" key="1">
    <citation type="journal article" date="2001" name="J. Bacteriol.">
        <title>Genome sequence and comparative analysis of the solvent-producing bacterium Clostridium acetobutylicum.</title>
        <authorList>
            <person name="Nolling J."/>
            <person name="Breton G."/>
            <person name="Omelchenko M.V."/>
            <person name="Makarova K.S."/>
            <person name="Zeng Q."/>
            <person name="Gibson R."/>
            <person name="Lee H.M."/>
            <person name="Dubois J."/>
            <person name="Qiu D."/>
            <person name="Hitti J."/>
            <person name="Wolf Y.I."/>
            <person name="Tatusov R.L."/>
            <person name="Sabathe F."/>
            <person name="Doucette-Stamm L."/>
            <person name="Soucaille P."/>
            <person name="Daly M.J."/>
            <person name="Bennett G.N."/>
            <person name="Koonin E.V."/>
            <person name="Smith D.R."/>
        </authorList>
    </citation>
    <scope>NUCLEOTIDE SEQUENCE [LARGE SCALE GENOMIC DNA]</scope>
    <source>
        <strain evidence="2">ATCC 824 / DSM 792 / JCM 1419 / LMG 5710 / VKM B-1787</strain>
    </source>
</reference>
<dbReference type="AlphaFoldDB" id="Q97K15"/>
<dbReference type="STRING" id="272562.CA_C1106"/>
<sequence length="91" mass="10508">MIQTSGFYSYRATSTANQELLDFSKFTDLPSDSLRAKKIKLVPDTKCTIRINNLSYTCALENSFETLKEDFFINSLKIIEPNVGFYIQYFV</sequence>
<dbReference type="PIR" id="E97036">
    <property type="entry name" value="E97036"/>
</dbReference>
<dbReference type="RefSeq" id="WP_010964421.1">
    <property type="nucleotide sequence ID" value="NC_003030.1"/>
</dbReference>
<protein>
    <submittedName>
        <fullName evidence="1">Uncharacterized protein</fullName>
    </submittedName>
</protein>
<evidence type="ECO:0000313" key="1">
    <source>
        <dbReference type="EMBL" id="AAK79080.1"/>
    </source>
</evidence>
<dbReference type="GeneID" id="44997618"/>
<evidence type="ECO:0000313" key="2">
    <source>
        <dbReference type="Proteomes" id="UP000000814"/>
    </source>
</evidence>
<proteinExistence type="predicted"/>
<gene>
    <name evidence="1" type="ordered locus">CA_C1106</name>
</gene>
<organism evidence="1 2">
    <name type="scientific">Clostridium acetobutylicum (strain ATCC 824 / DSM 792 / JCM 1419 / IAM 19013 / LMG 5710 / NBRC 13948 / NRRL B-527 / VKM B-1787 / 2291 / W)</name>
    <dbReference type="NCBI Taxonomy" id="272562"/>
    <lineage>
        <taxon>Bacteria</taxon>
        <taxon>Bacillati</taxon>
        <taxon>Bacillota</taxon>
        <taxon>Clostridia</taxon>
        <taxon>Eubacteriales</taxon>
        <taxon>Clostridiaceae</taxon>
        <taxon>Clostridium</taxon>
    </lineage>
</organism>
<accession>Q97K15</accession>
<dbReference type="PATRIC" id="fig|272562.8.peg.1314"/>
<dbReference type="KEGG" id="cac:CA_C1106"/>
<dbReference type="HOGENOM" id="CLU_2421672_0_0_9"/>
<keyword evidence="2" id="KW-1185">Reference proteome</keyword>
<dbReference type="EMBL" id="AE001437">
    <property type="protein sequence ID" value="AAK79080.1"/>
    <property type="molecule type" value="Genomic_DNA"/>
</dbReference>